<evidence type="ECO:0000256" key="6">
    <source>
        <dbReference type="HAMAP-Rule" id="MF_01844"/>
    </source>
</evidence>
<dbReference type="HAMAP" id="MF_01844">
    <property type="entry name" value="NhaA"/>
    <property type="match status" value="1"/>
</dbReference>
<dbReference type="GO" id="GO:0015385">
    <property type="term" value="F:sodium:proton antiporter activity"/>
    <property type="evidence" value="ECO:0007669"/>
    <property type="project" value="UniProtKB-UniRule"/>
</dbReference>
<feature type="transmembrane region" description="Helical" evidence="6">
    <location>
        <begin position="62"/>
        <end position="82"/>
    </location>
</feature>
<keyword evidence="8" id="KW-1185">Reference proteome</keyword>
<evidence type="ECO:0000256" key="2">
    <source>
        <dbReference type="ARBA" id="ARBA00022475"/>
    </source>
</evidence>
<dbReference type="OrthoDB" id="9808135at2"/>
<evidence type="ECO:0000313" key="7">
    <source>
        <dbReference type="EMBL" id="PAP76417.1"/>
    </source>
</evidence>
<evidence type="ECO:0000256" key="5">
    <source>
        <dbReference type="ARBA" id="ARBA00023136"/>
    </source>
</evidence>
<keyword evidence="6" id="KW-0050">Antiport</keyword>
<feature type="transmembrane region" description="Helical" evidence="6">
    <location>
        <begin position="301"/>
        <end position="322"/>
    </location>
</feature>
<comment type="function">
    <text evidence="6">Na(+)/H(+) antiporter that extrudes sodium in exchange for external protons.</text>
</comment>
<feature type="transmembrane region" description="Helical" evidence="6">
    <location>
        <begin position="97"/>
        <end position="116"/>
    </location>
</feature>
<feature type="transmembrane region" description="Helical" evidence="6">
    <location>
        <begin position="215"/>
        <end position="239"/>
    </location>
</feature>
<keyword evidence="3 6" id="KW-0812">Transmembrane</keyword>
<comment type="catalytic activity">
    <reaction evidence="6">
        <text>Na(+)(in) + 2 H(+)(out) = Na(+)(out) + 2 H(+)(in)</text>
        <dbReference type="Rhea" id="RHEA:29251"/>
        <dbReference type="ChEBI" id="CHEBI:15378"/>
        <dbReference type="ChEBI" id="CHEBI:29101"/>
    </reaction>
</comment>
<dbReference type="InterPro" id="IPR004670">
    <property type="entry name" value="NhaA"/>
</dbReference>
<feature type="transmembrane region" description="Helical" evidence="6">
    <location>
        <begin position="153"/>
        <end position="177"/>
    </location>
</feature>
<dbReference type="AlphaFoldDB" id="A0A271IZC0"/>
<dbReference type="PANTHER" id="PTHR30341:SF0">
    <property type="entry name" value="NA(+)_H(+) ANTIPORTER NHAA"/>
    <property type="match status" value="1"/>
</dbReference>
<dbReference type="Proteomes" id="UP000216339">
    <property type="component" value="Unassembled WGS sequence"/>
</dbReference>
<dbReference type="RefSeq" id="WP_095510074.1">
    <property type="nucleotide sequence ID" value="NZ_MQWD01000001.1"/>
</dbReference>
<dbReference type="EMBL" id="MQWD01000001">
    <property type="protein sequence ID" value="PAP76417.1"/>
    <property type="molecule type" value="Genomic_DNA"/>
</dbReference>
<keyword evidence="2 6" id="KW-1003">Cell membrane</keyword>
<protein>
    <recommendedName>
        <fullName evidence="6">Na(+)/H(+) antiporter NhaA</fullName>
    </recommendedName>
    <alternativeName>
        <fullName evidence="6">Sodium/proton antiporter NhaA</fullName>
    </alternativeName>
</protein>
<keyword evidence="4 6" id="KW-1133">Transmembrane helix</keyword>
<keyword evidence="6" id="KW-0915">Sodium</keyword>
<dbReference type="NCBIfam" id="TIGR00773">
    <property type="entry name" value="NhaA"/>
    <property type="match status" value="1"/>
</dbReference>
<evidence type="ECO:0000256" key="3">
    <source>
        <dbReference type="ARBA" id="ARBA00022692"/>
    </source>
</evidence>
<dbReference type="InterPro" id="IPR023171">
    <property type="entry name" value="Na/H_antiporter_dom_sf"/>
</dbReference>
<comment type="similarity">
    <text evidence="6">Belongs to the NhaA Na(+)/H(+) (TC 2.A.33) antiporter family.</text>
</comment>
<feature type="transmembrane region" description="Helical" evidence="6">
    <location>
        <begin position="377"/>
        <end position="396"/>
    </location>
</feature>
<keyword evidence="5 6" id="KW-0472">Membrane</keyword>
<keyword evidence="6" id="KW-0813">Transport</keyword>
<evidence type="ECO:0000256" key="1">
    <source>
        <dbReference type="ARBA" id="ARBA00004429"/>
    </source>
</evidence>
<keyword evidence="6" id="KW-0739">Sodium transport</keyword>
<sequence length="451" mass="46211">MQTLIQPFQSFFKTEAAGGVLLMAAAVVALIWANSPAAGAYADLWGTYVTVGAGSFEISKPLILWVNDGLMAIFFFVVGLEIKREVLAGELSEPRKAALAIAAALGGMAVPALLYTAVNLGDARVDGWGIPMATDIAFALGVLALLGSRAPLALKVFLTAVAIVDDLGAVVVIALFYTAELNLAALGGSLALVAVLAVVNRLGIQRPAVYGLIGLAAWVLMLKSGVHATIAGVLVALTIPATRKIDEQEFADRADGLLARFREGIAGSPTDPTPDQMAALHTLEEAVEHVETPLQRLEHGLHGFVAFFVMPVFALANAGVAFGADAAALVTDAVALGVMLGLVVGKPLGVMLLAFLAVKTGLAALPSGVTWRQVLGVSFLTGIGFTMSIFIANLAFGAGPLLDSAKMGILGASVVSGVLGAVVLIGASRRAAPARVEAAPVEPAPRSEVPA</sequence>
<keyword evidence="6" id="KW-0406">Ion transport</keyword>
<evidence type="ECO:0000256" key="4">
    <source>
        <dbReference type="ARBA" id="ARBA00022989"/>
    </source>
</evidence>
<dbReference type="GO" id="GO:0005886">
    <property type="term" value="C:plasma membrane"/>
    <property type="evidence" value="ECO:0007669"/>
    <property type="project" value="UniProtKB-SubCell"/>
</dbReference>
<comment type="subcellular location">
    <subcellularLocation>
        <location evidence="1">Cell inner membrane</location>
        <topology evidence="1">Multi-pass membrane protein</topology>
    </subcellularLocation>
    <subcellularLocation>
        <location evidence="6">Cell membrane</location>
        <topology evidence="6">Multi-pass membrane protein</topology>
    </subcellularLocation>
</comment>
<feature type="transmembrane region" description="Helical" evidence="6">
    <location>
        <begin position="20"/>
        <end position="42"/>
    </location>
</feature>
<dbReference type="GO" id="GO:0006885">
    <property type="term" value="P:regulation of pH"/>
    <property type="evidence" value="ECO:0007669"/>
    <property type="project" value="UniProtKB-UniRule"/>
</dbReference>
<dbReference type="PANTHER" id="PTHR30341">
    <property type="entry name" value="SODIUM ION/PROTON ANTIPORTER NHAA-RELATED"/>
    <property type="match status" value="1"/>
</dbReference>
<evidence type="ECO:0000313" key="8">
    <source>
        <dbReference type="Proteomes" id="UP000216339"/>
    </source>
</evidence>
<dbReference type="Pfam" id="PF06965">
    <property type="entry name" value="Na_H_antiport_1"/>
    <property type="match status" value="1"/>
</dbReference>
<feature type="transmembrane region" description="Helical" evidence="6">
    <location>
        <begin position="183"/>
        <end position="203"/>
    </location>
</feature>
<dbReference type="Gene3D" id="1.20.1530.10">
    <property type="entry name" value="Na+/H+ antiporter like domain"/>
    <property type="match status" value="1"/>
</dbReference>
<gene>
    <name evidence="6" type="primary">nhaA</name>
    <name evidence="7" type="ORF">BSZ37_08150</name>
</gene>
<reference evidence="7 8" key="1">
    <citation type="submission" date="2016-11" db="EMBL/GenBank/DDBJ databases">
        <title>Study of marine rhodopsin-containing bacteria.</title>
        <authorList>
            <person name="Yoshizawa S."/>
            <person name="Kumagai Y."/>
            <person name="Kogure K."/>
        </authorList>
    </citation>
    <scope>NUCLEOTIDE SEQUENCE [LARGE SCALE GENOMIC DNA]</scope>
    <source>
        <strain evidence="7 8">SAORIC-28</strain>
    </source>
</reference>
<organism evidence="7 8">
    <name type="scientific">Rubrivirga marina</name>
    <dbReference type="NCBI Taxonomy" id="1196024"/>
    <lineage>
        <taxon>Bacteria</taxon>
        <taxon>Pseudomonadati</taxon>
        <taxon>Rhodothermota</taxon>
        <taxon>Rhodothermia</taxon>
        <taxon>Rhodothermales</taxon>
        <taxon>Rubricoccaceae</taxon>
        <taxon>Rubrivirga</taxon>
    </lineage>
</organism>
<feature type="transmembrane region" description="Helical" evidence="6">
    <location>
        <begin position="408"/>
        <end position="427"/>
    </location>
</feature>
<feature type="transmembrane region" description="Helical" evidence="6">
    <location>
        <begin position="128"/>
        <end position="146"/>
    </location>
</feature>
<accession>A0A271IZC0</accession>
<comment type="caution">
    <text evidence="7">The sequence shown here is derived from an EMBL/GenBank/DDBJ whole genome shotgun (WGS) entry which is preliminary data.</text>
</comment>
<feature type="transmembrane region" description="Helical" evidence="6">
    <location>
        <begin position="334"/>
        <end position="357"/>
    </location>
</feature>
<proteinExistence type="inferred from homology"/>
<name>A0A271IZC0_9BACT</name>